<keyword evidence="3" id="KW-1185">Reference proteome</keyword>
<evidence type="ECO:0000313" key="2">
    <source>
        <dbReference type="EMBL" id="ORZ15927.1"/>
    </source>
</evidence>
<protein>
    <recommendedName>
        <fullName evidence="4">Ricin B lectin domain-containing protein</fullName>
    </recommendedName>
</protein>
<evidence type="ECO:0000313" key="3">
    <source>
        <dbReference type="Proteomes" id="UP000193560"/>
    </source>
</evidence>
<name>A0A1X2IG71_9FUNG</name>
<dbReference type="AlphaFoldDB" id="A0A1X2IG71"/>
<gene>
    <name evidence="2" type="ORF">BCR42DRAFT_416153</name>
</gene>
<reference evidence="2 3" key="1">
    <citation type="submission" date="2016-07" db="EMBL/GenBank/DDBJ databases">
        <title>Pervasive Adenine N6-methylation of Active Genes in Fungi.</title>
        <authorList>
            <consortium name="DOE Joint Genome Institute"/>
            <person name="Mondo S.J."/>
            <person name="Dannebaum R.O."/>
            <person name="Kuo R.C."/>
            <person name="Labutti K."/>
            <person name="Haridas S."/>
            <person name="Kuo A."/>
            <person name="Salamov A."/>
            <person name="Ahrendt S.R."/>
            <person name="Lipzen A."/>
            <person name="Sullivan W."/>
            <person name="Andreopoulos W.B."/>
            <person name="Clum A."/>
            <person name="Lindquist E."/>
            <person name="Daum C."/>
            <person name="Ramamoorthy G.K."/>
            <person name="Gryganskyi A."/>
            <person name="Culley D."/>
            <person name="Magnuson J.K."/>
            <person name="James T.Y."/>
            <person name="O'Malley M.A."/>
            <person name="Stajich J.E."/>
            <person name="Spatafora J.W."/>
            <person name="Visel A."/>
            <person name="Grigoriev I.V."/>
        </authorList>
    </citation>
    <scope>NUCLEOTIDE SEQUENCE [LARGE SCALE GENOMIC DNA]</scope>
    <source>
        <strain evidence="2 3">NRRL 1336</strain>
    </source>
</reference>
<feature type="signal peptide" evidence="1">
    <location>
        <begin position="1"/>
        <end position="19"/>
    </location>
</feature>
<keyword evidence="1" id="KW-0732">Signal</keyword>
<feature type="chain" id="PRO_5012168384" description="Ricin B lectin domain-containing protein" evidence="1">
    <location>
        <begin position="20"/>
        <end position="205"/>
    </location>
</feature>
<evidence type="ECO:0008006" key="4">
    <source>
        <dbReference type="Google" id="ProtNLM"/>
    </source>
</evidence>
<dbReference type="OrthoDB" id="2203282at2759"/>
<evidence type="ECO:0000256" key="1">
    <source>
        <dbReference type="SAM" id="SignalP"/>
    </source>
</evidence>
<dbReference type="EMBL" id="MCGE01000012">
    <property type="protein sequence ID" value="ORZ15927.1"/>
    <property type="molecule type" value="Genomic_DNA"/>
</dbReference>
<organism evidence="2 3">
    <name type="scientific">Absidia repens</name>
    <dbReference type="NCBI Taxonomy" id="90262"/>
    <lineage>
        <taxon>Eukaryota</taxon>
        <taxon>Fungi</taxon>
        <taxon>Fungi incertae sedis</taxon>
        <taxon>Mucoromycota</taxon>
        <taxon>Mucoromycotina</taxon>
        <taxon>Mucoromycetes</taxon>
        <taxon>Mucorales</taxon>
        <taxon>Cunninghamellaceae</taxon>
        <taxon>Absidia</taxon>
    </lineage>
</organism>
<comment type="caution">
    <text evidence="2">The sequence shown here is derived from an EMBL/GenBank/DDBJ whole genome shotgun (WGS) entry which is preliminary data.</text>
</comment>
<proteinExistence type="predicted"/>
<sequence length="205" mass="22589">MRVIGLFVSISLMIASIQAQGVSPTGKKDGTALYTAGRKLAVGDYEFISDSKKSLSMVNPKNLLSAVSGNDNSVWELRQHKTTKFFSLHLKNQADLEKCVSTRWTVGDKDSGGGYPDAAVMWQCEIDGSDPKSTGGYQKIYPPKQLWLAVPDQKNRGQYKIVSASHLYDMIPRCISQKAIDGGTTLAECKIDSNDDDLLWTIKKH</sequence>
<dbReference type="Proteomes" id="UP000193560">
    <property type="component" value="Unassembled WGS sequence"/>
</dbReference>
<accession>A0A1X2IG71</accession>